<dbReference type="EMBL" id="JAFFZE010000025">
    <property type="protein sequence ID" value="MCT2587452.1"/>
    <property type="molecule type" value="Genomic_DNA"/>
</dbReference>
<gene>
    <name evidence="3" type="ORF">JT362_30440</name>
</gene>
<dbReference type="Proteomes" id="UP001156441">
    <property type="component" value="Unassembled WGS sequence"/>
</dbReference>
<sequence>MKSIPLPVRVAAGLAVTAVEQARTLPAKLAGLPVTVVSQALQASMRVQQQVTELAIRGDEVLAGLRPVEETPEWATFDEDLDDDTEPAPRPDTAQRQSAFDQVVEDVDDVDDVPDRRNGFRDPLADTDPWAAEERALTEETENHEPDLPTAVGYDQLSLPQLRARLRRFSIDELTELLAHERAHGNRPSFVGMLTRRIANLRDTSD</sequence>
<proteinExistence type="predicted"/>
<feature type="domain" description="DUF8129" evidence="2">
    <location>
        <begin position="158"/>
        <end position="203"/>
    </location>
</feature>
<organism evidence="3 4">
    <name type="scientific">Actinophytocola gossypii</name>
    <dbReference type="NCBI Taxonomy" id="2812003"/>
    <lineage>
        <taxon>Bacteria</taxon>
        <taxon>Bacillati</taxon>
        <taxon>Actinomycetota</taxon>
        <taxon>Actinomycetes</taxon>
        <taxon>Pseudonocardiales</taxon>
        <taxon>Pseudonocardiaceae</taxon>
    </lineage>
</organism>
<dbReference type="Pfam" id="PF26450">
    <property type="entry name" value="DUF8129"/>
    <property type="match status" value="1"/>
</dbReference>
<evidence type="ECO:0000313" key="4">
    <source>
        <dbReference type="Proteomes" id="UP001156441"/>
    </source>
</evidence>
<evidence type="ECO:0000259" key="2">
    <source>
        <dbReference type="Pfam" id="PF26450"/>
    </source>
</evidence>
<name>A0ABT2JHU0_9PSEU</name>
<evidence type="ECO:0000313" key="3">
    <source>
        <dbReference type="EMBL" id="MCT2587452.1"/>
    </source>
</evidence>
<feature type="compositionally biased region" description="Acidic residues" evidence="1">
    <location>
        <begin position="70"/>
        <end position="86"/>
    </location>
</feature>
<evidence type="ECO:0000256" key="1">
    <source>
        <dbReference type="SAM" id="MobiDB-lite"/>
    </source>
</evidence>
<dbReference type="RefSeq" id="WP_260195330.1">
    <property type="nucleotide sequence ID" value="NZ_JAFFZE010000025.1"/>
</dbReference>
<comment type="caution">
    <text evidence="3">The sequence shown here is derived from an EMBL/GenBank/DDBJ whole genome shotgun (WGS) entry which is preliminary data.</text>
</comment>
<dbReference type="InterPro" id="IPR047728">
    <property type="entry name" value="LipDrop-assoc"/>
</dbReference>
<accession>A0ABT2JHU0</accession>
<keyword evidence="4" id="KW-1185">Reference proteome</keyword>
<protein>
    <submittedName>
        <fullName evidence="3">Lipid droplet-associated protein</fullName>
    </submittedName>
</protein>
<reference evidence="3 4" key="1">
    <citation type="submission" date="2021-02" db="EMBL/GenBank/DDBJ databases">
        <title>Actinophytocola xerophila sp. nov., isolated from soil of cotton cropping field.</title>
        <authorList>
            <person name="Huang R."/>
            <person name="Chen X."/>
            <person name="Ge X."/>
            <person name="Liu W."/>
        </authorList>
    </citation>
    <scope>NUCLEOTIDE SEQUENCE [LARGE SCALE GENOMIC DNA]</scope>
    <source>
        <strain evidence="3 4">S1-96</strain>
    </source>
</reference>
<feature type="compositionally biased region" description="Basic and acidic residues" evidence="1">
    <location>
        <begin position="113"/>
        <end position="124"/>
    </location>
</feature>
<dbReference type="InterPro" id="IPR058442">
    <property type="entry name" value="DUF8129"/>
</dbReference>
<dbReference type="NCBIfam" id="NF033649">
    <property type="entry name" value="LipDrop_Rv1109c"/>
    <property type="match status" value="1"/>
</dbReference>
<feature type="region of interest" description="Disordered" evidence="1">
    <location>
        <begin position="110"/>
        <end position="129"/>
    </location>
</feature>
<feature type="region of interest" description="Disordered" evidence="1">
    <location>
        <begin position="67"/>
        <end position="98"/>
    </location>
</feature>